<dbReference type="GO" id="GO:0009507">
    <property type="term" value="C:chloroplast"/>
    <property type="evidence" value="ECO:0000318"/>
    <property type="project" value="GO_Central"/>
</dbReference>
<feature type="transmembrane region" description="Helical" evidence="2">
    <location>
        <begin position="88"/>
        <end position="106"/>
    </location>
</feature>
<evidence type="ECO:0000256" key="2">
    <source>
        <dbReference type="SAM" id="Phobius"/>
    </source>
</evidence>
<dbReference type="PANTHER" id="PTHR36374">
    <property type="entry name" value="OS01G0969000 PROTEIN"/>
    <property type="match status" value="1"/>
</dbReference>
<dbReference type="PANTHER" id="PTHR36374:SF2">
    <property type="entry name" value="SHSP DOMAIN-CONTAINING PROTEIN"/>
    <property type="match status" value="1"/>
</dbReference>
<reference evidence="3" key="1">
    <citation type="journal article" date="2017" name="Nature">
        <title>The sunflower genome provides insights into oil metabolism, flowering and Asterid evolution.</title>
        <authorList>
            <person name="Badouin H."/>
            <person name="Gouzy J."/>
            <person name="Grassa C.J."/>
            <person name="Murat F."/>
            <person name="Staton S.E."/>
            <person name="Cottret L."/>
            <person name="Lelandais-Briere C."/>
            <person name="Owens G.L."/>
            <person name="Carrere S."/>
            <person name="Mayjonade B."/>
            <person name="Legrand L."/>
            <person name="Gill N."/>
            <person name="Kane N.C."/>
            <person name="Bowers J.E."/>
            <person name="Hubner S."/>
            <person name="Bellec A."/>
            <person name="Berard A."/>
            <person name="Berges H."/>
            <person name="Blanchet N."/>
            <person name="Boniface M.C."/>
            <person name="Brunel D."/>
            <person name="Catrice O."/>
            <person name="Chaidir N."/>
            <person name="Claudel C."/>
            <person name="Donnadieu C."/>
            <person name="Faraut T."/>
            <person name="Fievet G."/>
            <person name="Helmstetter N."/>
            <person name="King M."/>
            <person name="Knapp S.J."/>
            <person name="Lai Z."/>
            <person name="Le Paslier M.C."/>
            <person name="Lippi Y."/>
            <person name="Lorenzon L."/>
            <person name="Mandel J.R."/>
            <person name="Marage G."/>
            <person name="Marchand G."/>
            <person name="Marquand E."/>
            <person name="Bret-Mestries E."/>
            <person name="Morien E."/>
            <person name="Nambeesan S."/>
            <person name="Nguyen T."/>
            <person name="Pegot-Espagnet P."/>
            <person name="Pouilly N."/>
            <person name="Raftis F."/>
            <person name="Sallet E."/>
            <person name="Schiex T."/>
            <person name="Thomas J."/>
            <person name="Vandecasteele C."/>
            <person name="Vares D."/>
            <person name="Vear F."/>
            <person name="Vautrin S."/>
            <person name="Crespi M."/>
            <person name="Mangin B."/>
            <person name="Burke J.M."/>
            <person name="Salse J."/>
            <person name="Munos S."/>
            <person name="Vincourt P."/>
            <person name="Rieseberg L.H."/>
            <person name="Langlade N.B."/>
        </authorList>
    </citation>
    <scope>NUCLEOTIDE SEQUENCE</scope>
    <source>
        <tissue evidence="3">Leaves</tissue>
    </source>
</reference>
<keyword evidence="2" id="KW-0812">Transmembrane</keyword>
<evidence type="ECO:0000313" key="4">
    <source>
        <dbReference type="Proteomes" id="UP000215914"/>
    </source>
</evidence>
<feature type="region of interest" description="Disordered" evidence="1">
    <location>
        <begin position="115"/>
        <end position="138"/>
    </location>
</feature>
<evidence type="ECO:0000256" key="1">
    <source>
        <dbReference type="SAM" id="MobiDB-lite"/>
    </source>
</evidence>
<dbReference type="AlphaFoldDB" id="A0A9K3EBS5"/>
<accession>A0A9K3EBS5</accession>
<protein>
    <submittedName>
        <fullName evidence="3">Uncharacterized protein</fullName>
    </submittedName>
</protein>
<reference evidence="3" key="2">
    <citation type="submission" date="2020-06" db="EMBL/GenBank/DDBJ databases">
        <title>Helianthus annuus Genome sequencing and assembly Release 2.</title>
        <authorList>
            <person name="Gouzy J."/>
            <person name="Langlade N."/>
            <person name="Munos S."/>
        </authorList>
    </citation>
    <scope>NUCLEOTIDE SEQUENCE</scope>
    <source>
        <tissue evidence="3">Leaves</tissue>
    </source>
</reference>
<dbReference type="EMBL" id="MNCJ02000329">
    <property type="protein sequence ID" value="KAF5770613.1"/>
    <property type="molecule type" value="Genomic_DNA"/>
</dbReference>
<evidence type="ECO:0000313" key="3">
    <source>
        <dbReference type="EMBL" id="KAF5770613.1"/>
    </source>
</evidence>
<organism evidence="3 4">
    <name type="scientific">Helianthus annuus</name>
    <name type="common">Common sunflower</name>
    <dbReference type="NCBI Taxonomy" id="4232"/>
    <lineage>
        <taxon>Eukaryota</taxon>
        <taxon>Viridiplantae</taxon>
        <taxon>Streptophyta</taxon>
        <taxon>Embryophyta</taxon>
        <taxon>Tracheophyta</taxon>
        <taxon>Spermatophyta</taxon>
        <taxon>Magnoliopsida</taxon>
        <taxon>eudicotyledons</taxon>
        <taxon>Gunneridae</taxon>
        <taxon>Pentapetalae</taxon>
        <taxon>asterids</taxon>
        <taxon>campanulids</taxon>
        <taxon>Asterales</taxon>
        <taxon>Asteraceae</taxon>
        <taxon>Asteroideae</taxon>
        <taxon>Heliantheae alliance</taxon>
        <taxon>Heliantheae</taxon>
        <taxon>Helianthus</taxon>
    </lineage>
</organism>
<proteinExistence type="predicted"/>
<keyword evidence="2" id="KW-0472">Membrane</keyword>
<comment type="caution">
    <text evidence="3">The sequence shown here is derived from an EMBL/GenBank/DDBJ whole genome shotgun (WGS) entry which is preliminary data.</text>
</comment>
<keyword evidence="2" id="KW-1133">Transmembrane helix</keyword>
<name>A0A9K3EBS5_HELAN</name>
<sequence length="177" mass="19986">MADKEQTNPVTSLFSNLFTQVINFRLPFLPPVKKDVVKVETERKAVVRDGEVVEVSKTATVTFPDGRKKTVESLKLESEDAERETNPVVLWQVYVIGGFFILKWAWGRWNEHKERKKSSDDDQPSSSPTTDEACAPLTHPRYKCGSHTHNSRPVSALSRPFLLSISLLFPSWSNAGI</sequence>
<keyword evidence="4" id="KW-1185">Reference proteome</keyword>
<dbReference type="Gramene" id="mRNA:HanXRQr2_Chr14g0661351">
    <property type="protein sequence ID" value="mRNA:HanXRQr2_Chr14g0661351"/>
    <property type="gene ID" value="HanXRQr2_Chr14g0661351"/>
</dbReference>
<dbReference type="Proteomes" id="UP000215914">
    <property type="component" value="Unassembled WGS sequence"/>
</dbReference>
<gene>
    <name evidence="3" type="ORF">HanXRQr2_Chr14g0661351</name>
</gene>